<organism evidence="1 2">
    <name type="scientific">Gordonia phage Mollymur</name>
    <dbReference type="NCBI Taxonomy" id="2590895"/>
    <lineage>
        <taxon>Viruses</taxon>
        <taxon>Duplodnaviria</taxon>
        <taxon>Heunggongvirae</taxon>
        <taxon>Uroviricota</taxon>
        <taxon>Caudoviricetes</taxon>
        <taxon>Mollymurvirus</taxon>
        <taxon>Mollymurvirus mollymur</taxon>
    </lineage>
</organism>
<protein>
    <submittedName>
        <fullName evidence="1">Uncharacterized protein</fullName>
    </submittedName>
</protein>
<keyword evidence="2" id="KW-1185">Reference proteome</keyword>
<dbReference type="KEGG" id="vg:77943149"/>
<name>A0A4Y6EDM8_9CAUD</name>
<dbReference type="GeneID" id="77943149"/>
<evidence type="ECO:0000313" key="1">
    <source>
        <dbReference type="EMBL" id="QDF15426.1"/>
    </source>
</evidence>
<dbReference type="Proteomes" id="UP000319811">
    <property type="component" value="Segment"/>
</dbReference>
<evidence type="ECO:0000313" key="2">
    <source>
        <dbReference type="Proteomes" id="UP000319811"/>
    </source>
</evidence>
<gene>
    <name evidence="1" type="primary">66</name>
    <name evidence="1" type="ORF">SEA_MOLLYMUR_66</name>
</gene>
<dbReference type="EMBL" id="MK977705">
    <property type="protein sequence ID" value="QDF15426.1"/>
    <property type="molecule type" value="Genomic_DNA"/>
</dbReference>
<proteinExistence type="predicted"/>
<accession>A0A4Y6EDM8</accession>
<sequence>MSIHPHLVPRTPVTSLGEPILQSTETVDGELLYVLEVGELLVDMDVDQAEMLWSQMGALLGLIPNTEPEAA</sequence>
<reference evidence="1 2" key="1">
    <citation type="submission" date="2019-05" db="EMBL/GenBank/DDBJ databases">
        <authorList>
            <person name="Murphy M.E."/>
            <person name="Alvaro L.E."/>
            <person name="Baker K.N."/>
            <person name="Baxter I.S."/>
            <person name="Brown M.R."/>
            <person name="Driscoll K.D."/>
            <person name="Elrubaie J.M."/>
            <person name="Feith S.L."/>
            <person name="Indihar D.F."/>
            <person name="Knoch V.T."/>
            <person name="Koirtyohann K.M."/>
            <person name="Kratz M.A."/>
            <person name="Lear A.H."/>
            <person name="Lindblom K.E."/>
            <person name="Marcus E.R."/>
            <person name="Sensor R."/>
            <person name="Sherman S.J."/>
            <person name="Swift V.R."/>
            <person name="White K.E."/>
            <person name="Wills S.J."/>
            <person name="Gatt S.M."/>
            <person name="Lohbauer S.A."/>
            <person name="Power T.R."/>
            <person name="Rosales K.A."/>
            <person name="Sisson B.M."/>
            <person name="Isern S."/>
            <person name="Michael S.F."/>
            <person name="Monti D.L."/>
            <person name="Garlena R.A."/>
            <person name="Russell D.A."/>
            <person name="Pope W.H."/>
            <person name="Jacobs-Sera D."/>
            <person name="Hatfull G.F."/>
        </authorList>
    </citation>
    <scope>NUCLEOTIDE SEQUENCE [LARGE SCALE GENOMIC DNA]</scope>
</reference>
<dbReference type="RefSeq" id="YP_010667037.1">
    <property type="nucleotide sequence ID" value="NC_070948.1"/>
</dbReference>